<evidence type="ECO:0000313" key="4">
    <source>
        <dbReference type="EnsemblMetazoa" id="ACHR002090-PA"/>
    </source>
</evidence>
<evidence type="ECO:0000313" key="5">
    <source>
        <dbReference type="Proteomes" id="UP000075881"/>
    </source>
</evidence>
<evidence type="ECO:0008006" key="6">
    <source>
        <dbReference type="Google" id="ProtNLM"/>
    </source>
</evidence>
<dbReference type="Pfam" id="PF01112">
    <property type="entry name" value="Asparaginase_2"/>
    <property type="match status" value="1"/>
</dbReference>
<organism evidence="4 5">
    <name type="scientific">Anopheles christyi</name>
    <dbReference type="NCBI Taxonomy" id="43041"/>
    <lineage>
        <taxon>Eukaryota</taxon>
        <taxon>Metazoa</taxon>
        <taxon>Ecdysozoa</taxon>
        <taxon>Arthropoda</taxon>
        <taxon>Hexapoda</taxon>
        <taxon>Insecta</taxon>
        <taxon>Pterygota</taxon>
        <taxon>Neoptera</taxon>
        <taxon>Endopterygota</taxon>
        <taxon>Diptera</taxon>
        <taxon>Nematocera</taxon>
        <taxon>Culicoidea</taxon>
        <taxon>Culicidae</taxon>
        <taxon>Anophelinae</taxon>
        <taxon>Anopheles</taxon>
    </lineage>
</organism>
<dbReference type="GO" id="GO:0051604">
    <property type="term" value="P:protein maturation"/>
    <property type="evidence" value="ECO:0007669"/>
    <property type="project" value="TreeGrafter"/>
</dbReference>
<dbReference type="Gene3D" id="3.60.20.30">
    <property type="entry name" value="(Glycosyl)asparaginase"/>
    <property type="match status" value="1"/>
</dbReference>
<dbReference type="InterPro" id="IPR029055">
    <property type="entry name" value="Ntn_hydrolases_N"/>
</dbReference>
<dbReference type="InterPro" id="IPR037464">
    <property type="entry name" value="Taspase1"/>
</dbReference>
<feature type="active site" description="Nucleophile" evidence="2">
    <location>
        <position position="177"/>
    </location>
</feature>
<dbReference type="CDD" id="cd04514">
    <property type="entry name" value="Taspase1_like"/>
    <property type="match status" value="1"/>
</dbReference>
<protein>
    <recommendedName>
        <fullName evidence="6">Threonine aspartase 1</fullName>
    </recommendedName>
</protein>
<sequence length="360" mass="38609">MTGFVAVHTGAGNFLDETLYEHVCREACNQAVNVLYAGGSALDACERAIVILENSTATNAGIGSNLNWDRKVECDACIMDGASLQFGACTNVTDVKNPISLARHLCERQSKLLSFGRIPPMVLVGQGASAYAREIGLQLVPAEHMISVNAAKKYDHYRSQIMQYEEINRSKLSPLDTVGAVCVDAEGSIVAGCSSGGLMLKLSGRVGQAATYGAGCWALMDESTSMSAASCTTGNGEYLMKTLFAKELVDDLIGCNCPITSQHLTYKKKLLESPFLSKQKAIHAGSLSIIYNNASGDGDLLWAHTTNSMCIGFMSTKQKKPKVGKTQQLVATRNFVLSKLPQNLTCGTKPVINGHHFKLI</sequence>
<accession>A0A182JUA8</accession>
<evidence type="ECO:0000256" key="1">
    <source>
        <dbReference type="ARBA" id="ARBA00010872"/>
    </source>
</evidence>
<dbReference type="AlphaFoldDB" id="A0A182JUA8"/>
<reference evidence="5" key="1">
    <citation type="submission" date="2013-03" db="EMBL/GenBank/DDBJ databases">
        <title>The Genome Sequence of Anopheles christyi ACHKN1017.</title>
        <authorList>
            <consortium name="The Broad Institute Genomics Platform"/>
            <person name="Neafsey D.E."/>
            <person name="Besansky N."/>
            <person name="Walker B."/>
            <person name="Young S.K."/>
            <person name="Zeng Q."/>
            <person name="Gargeya S."/>
            <person name="Fitzgerald M."/>
            <person name="Haas B."/>
            <person name="Abouelleil A."/>
            <person name="Allen A.W."/>
            <person name="Alvarado L."/>
            <person name="Arachchi H.M."/>
            <person name="Berlin A.M."/>
            <person name="Chapman S.B."/>
            <person name="Gainer-Dewar J."/>
            <person name="Goldberg J."/>
            <person name="Griggs A."/>
            <person name="Gujja S."/>
            <person name="Hansen M."/>
            <person name="Howarth C."/>
            <person name="Imamovic A."/>
            <person name="Ireland A."/>
            <person name="Larimer J."/>
            <person name="McCowan C."/>
            <person name="Murphy C."/>
            <person name="Pearson M."/>
            <person name="Poon T.W."/>
            <person name="Priest M."/>
            <person name="Roberts A."/>
            <person name="Saif S."/>
            <person name="Shea T."/>
            <person name="Sisk P."/>
            <person name="Sykes S."/>
            <person name="Wortman J."/>
            <person name="Nusbaum C."/>
            <person name="Birren B."/>
        </authorList>
    </citation>
    <scope>NUCLEOTIDE SEQUENCE [LARGE SCALE GENOMIC DNA]</scope>
    <source>
        <strain evidence="5">ACHKN1017</strain>
    </source>
</reference>
<evidence type="ECO:0000256" key="3">
    <source>
        <dbReference type="PIRSR" id="PIRSR600246-3"/>
    </source>
</evidence>
<keyword evidence="5" id="KW-1185">Reference proteome</keyword>
<dbReference type="FunFam" id="3.60.20.30:FF:000006">
    <property type="entry name" value="Threonine aspartase"/>
    <property type="match status" value="1"/>
</dbReference>
<evidence type="ECO:0000256" key="2">
    <source>
        <dbReference type="PIRSR" id="PIRSR600246-1"/>
    </source>
</evidence>
<dbReference type="PANTHER" id="PTHR10188:SF8">
    <property type="entry name" value="THREONINE ASPARTASE 1"/>
    <property type="match status" value="1"/>
</dbReference>
<dbReference type="GO" id="GO:0004298">
    <property type="term" value="F:threonine-type endopeptidase activity"/>
    <property type="evidence" value="ECO:0007669"/>
    <property type="project" value="InterPro"/>
</dbReference>
<proteinExistence type="inferred from homology"/>
<reference evidence="4" key="2">
    <citation type="submission" date="2020-05" db="UniProtKB">
        <authorList>
            <consortium name="EnsemblMetazoa"/>
        </authorList>
    </citation>
    <scope>IDENTIFICATION</scope>
    <source>
        <strain evidence="4">ACHKN1017</strain>
    </source>
</reference>
<dbReference type="STRING" id="43041.A0A182JUA8"/>
<dbReference type="GO" id="GO:0005737">
    <property type="term" value="C:cytoplasm"/>
    <property type="evidence" value="ECO:0007669"/>
    <property type="project" value="TreeGrafter"/>
</dbReference>
<dbReference type="InterPro" id="IPR000246">
    <property type="entry name" value="Peptidase_T2"/>
</dbReference>
<dbReference type="SUPFAM" id="SSF56235">
    <property type="entry name" value="N-terminal nucleophile aminohydrolases (Ntn hydrolases)"/>
    <property type="match status" value="1"/>
</dbReference>
<name>A0A182JUA8_9DIPT</name>
<feature type="site" description="Cleavage; by autolysis" evidence="3">
    <location>
        <begin position="176"/>
        <end position="177"/>
    </location>
</feature>
<dbReference type="VEuPathDB" id="VectorBase:ACHR002090"/>
<dbReference type="PANTHER" id="PTHR10188">
    <property type="entry name" value="L-ASPARAGINASE"/>
    <property type="match status" value="1"/>
</dbReference>
<dbReference type="EnsemblMetazoa" id="ACHR002090-RA">
    <property type="protein sequence ID" value="ACHR002090-PA"/>
    <property type="gene ID" value="ACHR002090"/>
</dbReference>
<comment type="similarity">
    <text evidence="1">Belongs to the Ntn-hydrolase family.</text>
</comment>
<dbReference type="Proteomes" id="UP000075881">
    <property type="component" value="Unassembled WGS sequence"/>
</dbReference>